<name>A0ABX1P0Z0_9CYAN</name>
<dbReference type="RefSeq" id="WP_169153276.1">
    <property type="nucleotide sequence ID" value="NZ_CAWPJE010000205.1"/>
</dbReference>
<dbReference type="InterPro" id="IPR035069">
    <property type="entry name" value="TTHA1013/TTHA0281-like"/>
</dbReference>
<protein>
    <submittedName>
        <fullName evidence="1">Type II toxin-antitoxin system HicB family antitoxin</fullName>
    </submittedName>
</protein>
<dbReference type="EMBL" id="QMEB01000002">
    <property type="protein sequence ID" value="NMG17983.1"/>
    <property type="molecule type" value="Genomic_DNA"/>
</dbReference>
<keyword evidence="2" id="KW-1185">Reference proteome</keyword>
<evidence type="ECO:0000313" key="1">
    <source>
        <dbReference type="EMBL" id="NMG17983.1"/>
    </source>
</evidence>
<dbReference type="SUPFAM" id="SSF143100">
    <property type="entry name" value="TTHA1013/TTHA0281-like"/>
    <property type="match status" value="1"/>
</dbReference>
<evidence type="ECO:0000313" key="2">
    <source>
        <dbReference type="Proteomes" id="UP000718564"/>
    </source>
</evidence>
<organism evidence="1 2">
    <name type="scientific">Brasilonema bromeliae SPC951</name>
    <dbReference type="NCBI Taxonomy" id="385972"/>
    <lineage>
        <taxon>Bacteria</taxon>
        <taxon>Bacillati</taxon>
        <taxon>Cyanobacteriota</taxon>
        <taxon>Cyanophyceae</taxon>
        <taxon>Nostocales</taxon>
        <taxon>Scytonemataceae</taxon>
        <taxon>Brasilonema</taxon>
        <taxon>Bromeliae group (in: Brasilonema)</taxon>
    </lineage>
</organism>
<dbReference type="Gene3D" id="3.30.160.250">
    <property type="match status" value="1"/>
</dbReference>
<proteinExistence type="predicted"/>
<dbReference type="Proteomes" id="UP000718564">
    <property type="component" value="Unassembled WGS sequence"/>
</dbReference>
<reference evidence="1 2" key="1">
    <citation type="submission" date="2018-06" db="EMBL/GenBank/DDBJ databases">
        <title>Comparative genomics of Brasilonema spp. strains.</title>
        <authorList>
            <person name="Alvarenga D.O."/>
            <person name="Fiore M.F."/>
            <person name="Varani A.M."/>
        </authorList>
    </citation>
    <scope>NUCLEOTIDE SEQUENCE [LARGE SCALE GENOMIC DNA]</scope>
    <source>
        <strain evidence="1 2">SPC951</strain>
    </source>
</reference>
<dbReference type="Pfam" id="PF21748">
    <property type="entry name" value="UPF0150"/>
    <property type="match status" value="1"/>
</dbReference>
<sequence length="79" mass="9160">MENSFTAIFEKVDDWYIGYVQELSGANVQERTLEEARESLREVIELILISNRELAEQKLSGKDVVREKITVKISSRDEN</sequence>
<comment type="caution">
    <text evidence="1">The sequence shown here is derived from an EMBL/GenBank/DDBJ whole genome shotgun (WGS) entry which is preliminary data.</text>
</comment>
<accession>A0ABX1P0Z0</accession>
<gene>
    <name evidence="1" type="ORF">DP116_00405</name>
</gene>
<dbReference type="InterPro" id="IPR049389">
    <property type="entry name" value="TTHA0281-like"/>
</dbReference>